<evidence type="ECO:0000313" key="2">
    <source>
        <dbReference type="Proteomes" id="UP000233769"/>
    </source>
</evidence>
<reference evidence="2" key="1">
    <citation type="submission" date="2017-10" db="EMBL/GenBank/DDBJ databases">
        <authorList>
            <person name="Regsiter A."/>
            <person name="William W."/>
        </authorList>
    </citation>
    <scope>NUCLEOTIDE SEQUENCE [LARGE SCALE GENOMIC DNA]</scope>
</reference>
<protein>
    <submittedName>
        <fullName evidence="1">Uncharacterized protein</fullName>
    </submittedName>
</protein>
<organism evidence="1 2">
    <name type="scientific">Methylorubrum extorquens</name>
    <name type="common">Methylobacterium dichloromethanicum</name>
    <name type="synonym">Methylobacterium extorquens</name>
    <dbReference type="NCBI Taxonomy" id="408"/>
    <lineage>
        <taxon>Bacteria</taxon>
        <taxon>Pseudomonadati</taxon>
        <taxon>Pseudomonadota</taxon>
        <taxon>Alphaproteobacteria</taxon>
        <taxon>Hyphomicrobiales</taxon>
        <taxon>Methylobacteriaceae</taxon>
        <taxon>Methylorubrum</taxon>
    </lineage>
</organism>
<dbReference type="AlphaFoldDB" id="A0A2N9ALJ7"/>
<sequence length="86" mass="8981">MGSKPLHLIVDPIKDGSGIENRTEAALKLIAATSADKPKSVDWVGLDLGRPVFGFGVQCEVASRQGAPRIKTTVSVIGPLPSRGAM</sequence>
<name>A0A2N9ALJ7_METEX</name>
<proteinExistence type="predicted"/>
<evidence type="ECO:0000313" key="1">
    <source>
        <dbReference type="EMBL" id="SOR28020.1"/>
    </source>
</evidence>
<gene>
    <name evidence="1" type="ORF">TK0001_1418</name>
</gene>
<dbReference type="Proteomes" id="UP000233769">
    <property type="component" value="Chromosome tk0001"/>
</dbReference>
<accession>A0A2N9ALJ7</accession>
<dbReference type="EMBL" id="LT962688">
    <property type="protein sequence ID" value="SOR28020.1"/>
    <property type="molecule type" value="Genomic_DNA"/>
</dbReference>